<name>A0ABU6ZL27_9FABA</name>
<protein>
    <submittedName>
        <fullName evidence="1">Uncharacterized protein</fullName>
    </submittedName>
</protein>
<evidence type="ECO:0000313" key="1">
    <source>
        <dbReference type="EMBL" id="MED6222641.1"/>
    </source>
</evidence>
<evidence type="ECO:0000313" key="2">
    <source>
        <dbReference type="Proteomes" id="UP001341840"/>
    </source>
</evidence>
<dbReference type="Proteomes" id="UP001341840">
    <property type="component" value="Unassembled WGS sequence"/>
</dbReference>
<proteinExistence type="predicted"/>
<sequence length="104" mass="11826">MEDGGGGARRWFLKLVVDGDGVVWPKRERRRRTRRMRMECEWFCGGGSVMAAEVDAANLFSKTIRNNPTSASDQVVSTRVGYRSQRGKGINQYFLIILQLDQTN</sequence>
<dbReference type="EMBL" id="JASCZI010272533">
    <property type="protein sequence ID" value="MED6222641.1"/>
    <property type="molecule type" value="Genomic_DNA"/>
</dbReference>
<reference evidence="1 2" key="1">
    <citation type="journal article" date="2023" name="Plants (Basel)">
        <title>Bridging the Gap: Combining Genomics and Transcriptomics Approaches to Understand Stylosanthes scabra, an Orphan Legume from the Brazilian Caatinga.</title>
        <authorList>
            <person name="Ferreira-Neto J.R.C."/>
            <person name="da Silva M.D."/>
            <person name="Binneck E."/>
            <person name="de Melo N.F."/>
            <person name="da Silva R.H."/>
            <person name="de Melo A.L.T.M."/>
            <person name="Pandolfi V."/>
            <person name="Bustamante F.O."/>
            <person name="Brasileiro-Vidal A.C."/>
            <person name="Benko-Iseppon A.M."/>
        </authorList>
    </citation>
    <scope>NUCLEOTIDE SEQUENCE [LARGE SCALE GENOMIC DNA]</scope>
    <source>
        <tissue evidence="1">Leaves</tissue>
    </source>
</reference>
<accession>A0ABU6ZL27</accession>
<gene>
    <name evidence="1" type="ORF">PIB30_066254</name>
</gene>
<keyword evidence="2" id="KW-1185">Reference proteome</keyword>
<comment type="caution">
    <text evidence="1">The sequence shown here is derived from an EMBL/GenBank/DDBJ whole genome shotgun (WGS) entry which is preliminary data.</text>
</comment>
<organism evidence="1 2">
    <name type="scientific">Stylosanthes scabra</name>
    <dbReference type="NCBI Taxonomy" id="79078"/>
    <lineage>
        <taxon>Eukaryota</taxon>
        <taxon>Viridiplantae</taxon>
        <taxon>Streptophyta</taxon>
        <taxon>Embryophyta</taxon>
        <taxon>Tracheophyta</taxon>
        <taxon>Spermatophyta</taxon>
        <taxon>Magnoliopsida</taxon>
        <taxon>eudicotyledons</taxon>
        <taxon>Gunneridae</taxon>
        <taxon>Pentapetalae</taxon>
        <taxon>rosids</taxon>
        <taxon>fabids</taxon>
        <taxon>Fabales</taxon>
        <taxon>Fabaceae</taxon>
        <taxon>Papilionoideae</taxon>
        <taxon>50 kb inversion clade</taxon>
        <taxon>dalbergioids sensu lato</taxon>
        <taxon>Dalbergieae</taxon>
        <taxon>Pterocarpus clade</taxon>
        <taxon>Stylosanthes</taxon>
    </lineage>
</organism>